<sequence>MALLFVAIFALDFLVVGQADRISLIAFPSRFSQNGSHLHLICQFPYEKKFNIMWKRNDLDVGEECLNYKKVNTTVNCFKNKTLIEWILTPVTYATRGKWSCSHGTETASVDIIVNVSQTLKPFKIELPFVNDIPTASGINSEELSNDGFTLGAGSRSDPLDLSRGRSHGIKGLIFECTSRCASETRELIWSSVNSTMYRKHSSSRVTHVETHYCPDGLRSATSRALITCSAGQSQILKRESKSSVPVDLKLSLVGLNIVYCSTDGSGRVPSVSGYSCSDGFYNDNFTTACTYVLCDGPQPPILTSGEQTAIEIAAFLLICIIIAVCIFTWRSRQSAKTRRISHYNEILPSHHQEAQMELML</sequence>
<evidence type="ECO:0000256" key="1">
    <source>
        <dbReference type="SAM" id="Phobius"/>
    </source>
</evidence>
<evidence type="ECO:0000313" key="4">
    <source>
        <dbReference type="Proteomes" id="UP001651158"/>
    </source>
</evidence>
<dbReference type="EMBL" id="JAKROA010000003">
    <property type="protein sequence ID" value="KAL5108339.1"/>
    <property type="molecule type" value="Genomic_DNA"/>
</dbReference>
<name>A0ABR4QFV9_9CEST</name>
<evidence type="ECO:0008006" key="5">
    <source>
        <dbReference type="Google" id="ProtNLM"/>
    </source>
</evidence>
<keyword evidence="2" id="KW-0732">Signal</keyword>
<dbReference type="Proteomes" id="UP001651158">
    <property type="component" value="Unassembled WGS sequence"/>
</dbReference>
<keyword evidence="1" id="KW-0472">Membrane</keyword>
<comment type="caution">
    <text evidence="3">The sequence shown here is derived from an EMBL/GenBank/DDBJ whole genome shotgun (WGS) entry which is preliminary data.</text>
</comment>
<organism evidence="3 4">
    <name type="scientific">Taenia crassiceps</name>
    <dbReference type="NCBI Taxonomy" id="6207"/>
    <lineage>
        <taxon>Eukaryota</taxon>
        <taxon>Metazoa</taxon>
        <taxon>Spiralia</taxon>
        <taxon>Lophotrochozoa</taxon>
        <taxon>Platyhelminthes</taxon>
        <taxon>Cestoda</taxon>
        <taxon>Eucestoda</taxon>
        <taxon>Cyclophyllidea</taxon>
        <taxon>Taeniidae</taxon>
        <taxon>Taenia</taxon>
    </lineage>
</organism>
<reference evidence="3 4" key="1">
    <citation type="journal article" date="2022" name="Front. Cell. Infect. Microbiol.">
        <title>The Genomes of Two Strains of Taenia crassiceps the Animal Model for the Study of Human Cysticercosis.</title>
        <authorList>
            <person name="Bobes R.J."/>
            <person name="Estrada K."/>
            <person name="Rios-Valencia D.G."/>
            <person name="Calderon-Gallegos A."/>
            <person name="de la Torre P."/>
            <person name="Carrero J.C."/>
            <person name="Sanchez-Flores A."/>
            <person name="Laclette J.P."/>
        </authorList>
    </citation>
    <scope>NUCLEOTIDE SEQUENCE [LARGE SCALE GENOMIC DNA]</scope>
    <source>
        <strain evidence="3">WFUcys</strain>
    </source>
</reference>
<keyword evidence="1" id="KW-0812">Transmembrane</keyword>
<protein>
    <recommendedName>
        <fullName evidence="5">Ig-like domain-containing protein</fullName>
    </recommendedName>
</protein>
<keyword evidence="1" id="KW-1133">Transmembrane helix</keyword>
<proteinExistence type="predicted"/>
<feature type="chain" id="PRO_5047523123" description="Ig-like domain-containing protein" evidence="2">
    <location>
        <begin position="20"/>
        <end position="361"/>
    </location>
</feature>
<gene>
    <name evidence="3" type="ORF">TcWFU_000338</name>
</gene>
<evidence type="ECO:0000313" key="3">
    <source>
        <dbReference type="EMBL" id="KAL5108339.1"/>
    </source>
</evidence>
<keyword evidence="4" id="KW-1185">Reference proteome</keyword>
<accession>A0ABR4QFV9</accession>
<feature type="transmembrane region" description="Helical" evidence="1">
    <location>
        <begin position="310"/>
        <end position="330"/>
    </location>
</feature>
<evidence type="ECO:0000256" key="2">
    <source>
        <dbReference type="SAM" id="SignalP"/>
    </source>
</evidence>
<feature type="signal peptide" evidence="2">
    <location>
        <begin position="1"/>
        <end position="19"/>
    </location>
</feature>